<dbReference type="Pfam" id="PF12771">
    <property type="entry name" value="SusD-like_2"/>
    <property type="match status" value="1"/>
</dbReference>
<keyword evidence="2" id="KW-0449">Lipoprotein</keyword>
<comment type="caution">
    <text evidence="2">The sequence shown here is derived from an EMBL/GenBank/DDBJ whole genome shotgun (WGS) entry which is preliminary data.</text>
</comment>
<feature type="chain" id="PRO_5046126577" evidence="1">
    <location>
        <begin position="25"/>
        <end position="512"/>
    </location>
</feature>
<name>A0ABW5NL57_9SPHI</name>
<reference evidence="3" key="1">
    <citation type="journal article" date="2019" name="Int. J. Syst. Evol. Microbiol.">
        <title>The Global Catalogue of Microorganisms (GCM) 10K type strain sequencing project: providing services to taxonomists for standard genome sequencing and annotation.</title>
        <authorList>
            <consortium name="The Broad Institute Genomics Platform"/>
            <consortium name="The Broad Institute Genome Sequencing Center for Infectious Disease"/>
            <person name="Wu L."/>
            <person name="Ma J."/>
        </authorList>
    </citation>
    <scope>NUCLEOTIDE SEQUENCE [LARGE SCALE GENOMIC DNA]</scope>
    <source>
        <strain evidence="3">KCTC 42248</strain>
    </source>
</reference>
<dbReference type="EMBL" id="JBHUMA010000006">
    <property type="protein sequence ID" value="MFD2599584.1"/>
    <property type="molecule type" value="Genomic_DNA"/>
</dbReference>
<evidence type="ECO:0000313" key="2">
    <source>
        <dbReference type="EMBL" id="MFD2599584.1"/>
    </source>
</evidence>
<gene>
    <name evidence="2" type="ORF">ACFSQ3_11525</name>
</gene>
<organism evidence="2 3">
    <name type="scientific">Sphingobacterium corticis</name>
    <dbReference type="NCBI Taxonomy" id="1812823"/>
    <lineage>
        <taxon>Bacteria</taxon>
        <taxon>Pseudomonadati</taxon>
        <taxon>Bacteroidota</taxon>
        <taxon>Sphingobacteriia</taxon>
        <taxon>Sphingobacteriales</taxon>
        <taxon>Sphingobacteriaceae</taxon>
        <taxon>Sphingobacterium</taxon>
    </lineage>
</organism>
<keyword evidence="1" id="KW-0732">Signal</keyword>
<feature type="signal peptide" evidence="1">
    <location>
        <begin position="1"/>
        <end position="24"/>
    </location>
</feature>
<dbReference type="Gene3D" id="1.25.40.390">
    <property type="match status" value="1"/>
</dbReference>
<protein>
    <submittedName>
        <fullName evidence="2">SusD/RagB family nutrient-binding outer membrane lipoprotein</fullName>
    </submittedName>
</protein>
<evidence type="ECO:0000256" key="1">
    <source>
        <dbReference type="SAM" id="SignalP"/>
    </source>
</evidence>
<dbReference type="Proteomes" id="UP001597393">
    <property type="component" value="Unassembled WGS sequence"/>
</dbReference>
<dbReference type="SUPFAM" id="SSF48452">
    <property type="entry name" value="TPR-like"/>
    <property type="match status" value="1"/>
</dbReference>
<dbReference type="InterPro" id="IPR011990">
    <property type="entry name" value="TPR-like_helical_dom_sf"/>
</dbReference>
<proteinExistence type="predicted"/>
<keyword evidence="3" id="KW-1185">Reference proteome</keyword>
<dbReference type="RefSeq" id="WP_380869710.1">
    <property type="nucleotide sequence ID" value="NZ_JBHUMA010000006.1"/>
</dbReference>
<evidence type="ECO:0000313" key="3">
    <source>
        <dbReference type="Proteomes" id="UP001597393"/>
    </source>
</evidence>
<accession>A0ABW5NL57</accession>
<dbReference type="PROSITE" id="PS51257">
    <property type="entry name" value="PROKAR_LIPOPROTEIN"/>
    <property type="match status" value="1"/>
</dbReference>
<dbReference type="InterPro" id="IPR041662">
    <property type="entry name" value="SusD-like_2"/>
</dbReference>
<sequence>MFKKSIIYSLAVATMLFQSCSNFEEINVDPNNPATVPAEMLLPPIISGSVSTMTASGRRAGQYVQHLAYLAADNEADGRYNLTGASWREEWNGAVRVTKDINQLKRIAQESNQPQYEALAHITKVYILSLVTDAYGDIPYDEIGMANVPGLEFARFQSQEEVYQRMLEELETANKMLADLPTTATIQRDILFNGDLIRWRKFANALKVRILMRQSAKKDVASAIAEIFNNPTQYPVFTGIQDAPTLTYDNQNNFYAWFIQNPPTDGSGVDFSDNARISETMIGLLKRDSDPRLSVYAAPTRNSFERNRANASAPLEYRGQIAGFSQAEEAAYNRQNNLNTSDFSVVSRRIRQESRAFLMTYSELLLLKAEAIQKQMGVQGDLAAIYKQAVDASFAKWPQVGTSSQRENPYIDQAQQNAYWSNPANAFNPARGIEQIAEQYFIDSFLNGFEGWATWRRVGFPNIKPGPSVLAKIPVRYVYSDNEQNNPKLLEWVNSHYSGKMPDQNVKVWFQP</sequence>